<name>A0A8X6LMI1_TRICU</name>
<protein>
    <submittedName>
        <fullName evidence="2">Uncharacterized protein</fullName>
    </submittedName>
</protein>
<dbReference type="Proteomes" id="UP000887116">
    <property type="component" value="Unassembled WGS sequence"/>
</dbReference>
<evidence type="ECO:0000313" key="3">
    <source>
        <dbReference type="Proteomes" id="UP000887116"/>
    </source>
</evidence>
<sequence length="139" mass="15974">MRSTSITPVSLSTFSMAEYLNGIYETNTEHSFYFTNGNEKDQYATKLVSLITEAIEHRKELRRTEDDQYNACYRIMIHDYGLSINTDALFMPAKSKKNNRNNRKSPNPSPVKLNKKPRIAEMGTSSRFSSHTIDPGMRN</sequence>
<accession>A0A8X6LMI1</accession>
<dbReference type="EMBL" id="BMAO01026993">
    <property type="protein sequence ID" value="GFR13837.1"/>
    <property type="molecule type" value="Genomic_DNA"/>
</dbReference>
<evidence type="ECO:0000256" key="1">
    <source>
        <dbReference type="SAM" id="MobiDB-lite"/>
    </source>
</evidence>
<reference evidence="2" key="1">
    <citation type="submission" date="2020-07" db="EMBL/GenBank/DDBJ databases">
        <title>Multicomponent nature underlies the extraordinary mechanical properties of spider dragline silk.</title>
        <authorList>
            <person name="Kono N."/>
            <person name="Nakamura H."/>
            <person name="Mori M."/>
            <person name="Yoshida Y."/>
            <person name="Ohtoshi R."/>
            <person name="Malay A.D."/>
            <person name="Moran D.A.P."/>
            <person name="Tomita M."/>
            <person name="Numata K."/>
            <person name="Arakawa K."/>
        </authorList>
    </citation>
    <scope>NUCLEOTIDE SEQUENCE</scope>
</reference>
<feature type="compositionally biased region" description="Basic residues" evidence="1">
    <location>
        <begin position="94"/>
        <end position="103"/>
    </location>
</feature>
<evidence type="ECO:0000313" key="2">
    <source>
        <dbReference type="EMBL" id="GFR13837.1"/>
    </source>
</evidence>
<gene>
    <name evidence="2" type="ORF">TNCT_223501</name>
</gene>
<organism evidence="2 3">
    <name type="scientific">Trichonephila clavata</name>
    <name type="common">Joro spider</name>
    <name type="synonym">Nephila clavata</name>
    <dbReference type="NCBI Taxonomy" id="2740835"/>
    <lineage>
        <taxon>Eukaryota</taxon>
        <taxon>Metazoa</taxon>
        <taxon>Ecdysozoa</taxon>
        <taxon>Arthropoda</taxon>
        <taxon>Chelicerata</taxon>
        <taxon>Arachnida</taxon>
        <taxon>Araneae</taxon>
        <taxon>Araneomorphae</taxon>
        <taxon>Entelegynae</taxon>
        <taxon>Araneoidea</taxon>
        <taxon>Nephilidae</taxon>
        <taxon>Trichonephila</taxon>
    </lineage>
</organism>
<feature type="region of interest" description="Disordered" evidence="1">
    <location>
        <begin position="93"/>
        <end position="139"/>
    </location>
</feature>
<feature type="compositionally biased region" description="Polar residues" evidence="1">
    <location>
        <begin position="123"/>
        <end position="132"/>
    </location>
</feature>
<comment type="caution">
    <text evidence="2">The sequence shown here is derived from an EMBL/GenBank/DDBJ whole genome shotgun (WGS) entry which is preliminary data.</text>
</comment>
<proteinExistence type="predicted"/>
<dbReference type="AlphaFoldDB" id="A0A8X6LMI1"/>
<keyword evidence="3" id="KW-1185">Reference proteome</keyword>